<dbReference type="EMBL" id="VSSQ01056871">
    <property type="protein sequence ID" value="MPN10706.1"/>
    <property type="molecule type" value="Genomic_DNA"/>
</dbReference>
<name>A0A645FAS2_9ZZZZ</name>
<accession>A0A645FAS2</accession>
<evidence type="ECO:0000313" key="2">
    <source>
        <dbReference type="EMBL" id="MPN10706.1"/>
    </source>
</evidence>
<protein>
    <recommendedName>
        <fullName evidence="1">Glycosyl transferase family 1 domain-containing protein</fullName>
    </recommendedName>
</protein>
<sequence>MPLNISIWIGKKITRIKSVVYINDNYCVDKNVGKYSFKSTVKSLMAKTYRCFDAYIFVTNKMNLSLNVNNKMFLVVDGILNDSDLKQTPLSVEKENAICYVGSIQELYGVKNLIKSFMRIDDSSLQLWLFGDNLIGEYLNESCIKDNRIRYFGFLERSTVFEYICKAKFVVNFRNPDDEYTKLSFPSKTFEFLYSKTPMISTRLECYTEEYENIIFWIKDNTIETIEDSLKQLLKLQDDKLAQVGEKAKTFVIDTRNQDAVAIKVINFLQKVVVDK</sequence>
<dbReference type="AlphaFoldDB" id="A0A645FAS2"/>
<proteinExistence type="predicted"/>
<gene>
    <name evidence="2" type="ORF">SDC9_158003</name>
</gene>
<feature type="domain" description="Glycosyl transferase family 1" evidence="1">
    <location>
        <begin position="86"/>
        <end position="249"/>
    </location>
</feature>
<reference evidence="2" key="1">
    <citation type="submission" date="2019-08" db="EMBL/GenBank/DDBJ databases">
        <authorList>
            <person name="Kucharzyk K."/>
            <person name="Murdoch R.W."/>
            <person name="Higgins S."/>
            <person name="Loffler F."/>
        </authorList>
    </citation>
    <scope>NUCLEOTIDE SEQUENCE</scope>
</reference>
<dbReference type="SUPFAM" id="SSF53756">
    <property type="entry name" value="UDP-Glycosyltransferase/glycogen phosphorylase"/>
    <property type="match status" value="1"/>
</dbReference>
<evidence type="ECO:0000259" key="1">
    <source>
        <dbReference type="Pfam" id="PF00534"/>
    </source>
</evidence>
<organism evidence="2">
    <name type="scientific">bioreactor metagenome</name>
    <dbReference type="NCBI Taxonomy" id="1076179"/>
    <lineage>
        <taxon>unclassified sequences</taxon>
        <taxon>metagenomes</taxon>
        <taxon>ecological metagenomes</taxon>
    </lineage>
</organism>
<comment type="caution">
    <text evidence="2">The sequence shown here is derived from an EMBL/GenBank/DDBJ whole genome shotgun (WGS) entry which is preliminary data.</text>
</comment>
<dbReference type="Pfam" id="PF00534">
    <property type="entry name" value="Glycos_transf_1"/>
    <property type="match status" value="1"/>
</dbReference>
<dbReference type="GO" id="GO:0016757">
    <property type="term" value="F:glycosyltransferase activity"/>
    <property type="evidence" value="ECO:0007669"/>
    <property type="project" value="InterPro"/>
</dbReference>
<dbReference type="Gene3D" id="3.40.50.2000">
    <property type="entry name" value="Glycogen Phosphorylase B"/>
    <property type="match status" value="1"/>
</dbReference>
<dbReference type="InterPro" id="IPR001296">
    <property type="entry name" value="Glyco_trans_1"/>
</dbReference>